<dbReference type="SUPFAM" id="SSF46689">
    <property type="entry name" value="Homeodomain-like"/>
    <property type="match status" value="1"/>
</dbReference>
<evidence type="ECO:0000256" key="1">
    <source>
        <dbReference type="ARBA" id="ARBA00023015"/>
    </source>
</evidence>
<dbReference type="EMBL" id="CP009517">
    <property type="protein sequence ID" value="AKB80817.1"/>
    <property type="molecule type" value="Genomic_DNA"/>
</dbReference>
<reference evidence="6" key="1">
    <citation type="submission" date="2014-07" db="EMBL/GenBank/DDBJ databases">
        <title>Methanogenic archaea and the global carbon cycle.</title>
        <authorList>
            <person name="Henriksen J.R."/>
            <person name="Luke J."/>
            <person name="Reinhart S."/>
            <person name="Benedict M.N."/>
            <person name="Youngblut N.D."/>
            <person name="Metcalf M.E."/>
            <person name="Whitaker R.J."/>
            <person name="Metcalf W.W."/>
        </authorList>
    </citation>
    <scope>NUCLEOTIDE SEQUENCE [LARGE SCALE GENOMIC DNA]</scope>
    <source>
        <strain evidence="6">3</strain>
    </source>
</reference>
<evidence type="ECO:0000259" key="5">
    <source>
        <dbReference type="PROSITE" id="PS50977"/>
    </source>
</evidence>
<dbReference type="RefSeq" id="WP_052723231.1">
    <property type="nucleotide sequence ID" value="NZ_CP009517.1"/>
</dbReference>
<dbReference type="SUPFAM" id="SSF48498">
    <property type="entry name" value="Tetracyclin repressor-like, C-terminal domain"/>
    <property type="match status" value="1"/>
</dbReference>
<protein>
    <submittedName>
        <fullName evidence="6">Transcriptional regulator, TetR family</fullName>
    </submittedName>
</protein>
<evidence type="ECO:0000256" key="4">
    <source>
        <dbReference type="PROSITE-ProRule" id="PRU00335"/>
    </source>
</evidence>
<proteinExistence type="predicted"/>
<organism evidence="6 7">
    <name type="scientific">Methanosarcina barkeri 3</name>
    <dbReference type="NCBI Taxonomy" id="1434107"/>
    <lineage>
        <taxon>Archaea</taxon>
        <taxon>Methanobacteriati</taxon>
        <taxon>Methanobacteriota</taxon>
        <taxon>Stenosarchaea group</taxon>
        <taxon>Methanomicrobia</taxon>
        <taxon>Methanosarcinales</taxon>
        <taxon>Methanosarcinaceae</taxon>
        <taxon>Methanosarcina</taxon>
    </lineage>
</organism>
<dbReference type="PRINTS" id="PR00455">
    <property type="entry name" value="HTHTETR"/>
</dbReference>
<dbReference type="Gene3D" id="1.10.10.60">
    <property type="entry name" value="Homeodomain-like"/>
    <property type="match status" value="1"/>
</dbReference>
<evidence type="ECO:0000256" key="2">
    <source>
        <dbReference type="ARBA" id="ARBA00023125"/>
    </source>
</evidence>
<dbReference type="KEGG" id="mbak:MSBR3_0239"/>
<dbReference type="PATRIC" id="fig|1434107.4.peg.317"/>
<keyword evidence="2 4" id="KW-0238">DNA-binding</keyword>
<gene>
    <name evidence="6" type="ORF">MSBR3_0239</name>
</gene>
<dbReference type="Gene3D" id="1.10.357.10">
    <property type="entry name" value="Tetracycline Repressor, domain 2"/>
    <property type="match status" value="1"/>
</dbReference>
<accession>A0A0E3SJI4</accession>
<dbReference type="PROSITE" id="PS50977">
    <property type="entry name" value="HTH_TETR_2"/>
    <property type="match status" value="1"/>
</dbReference>
<dbReference type="InterPro" id="IPR050109">
    <property type="entry name" value="HTH-type_TetR-like_transc_reg"/>
</dbReference>
<evidence type="ECO:0000313" key="6">
    <source>
        <dbReference type="EMBL" id="AKB80817.1"/>
    </source>
</evidence>
<dbReference type="PROSITE" id="PS01081">
    <property type="entry name" value="HTH_TETR_1"/>
    <property type="match status" value="1"/>
</dbReference>
<keyword evidence="1" id="KW-0805">Transcription regulation</keyword>
<dbReference type="HOGENOM" id="CLU_069356_12_1_2"/>
<dbReference type="AlphaFoldDB" id="A0A0E3SJI4"/>
<dbReference type="FunFam" id="1.10.10.60:FF:000141">
    <property type="entry name" value="TetR family transcriptional regulator"/>
    <property type="match status" value="1"/>
</dbReference>
<feature type="domain" description="HTH tetR-type" evidence="5">
    <location>
        <begin position="12"/>
        <end position="72"/>
    </location>
</feature>
<dbReference type="InterPro" id="IPR001647">
    <property type="entry name" value="HTH_TetR"/>
</dbReference>
<name>A0A0E3SJI4_METBA</name>
<evidence type="ECO:0000256" key="3">
    <source>
        <dbReference type="ARBA" id="ARBA00023163"/>
    </source>
</evidence>
<dbReference type="Proteomes" id="UP000033066">
    <property type="component" value="Chromosome"/>
</dbReference>
<keyword evidence="3" id="KW-0804">Transcription</keyword>
<feature type="DNA-binding region" description="H-T-H motif" evidence="4">
    <location>
        <begin position="35"/>
        <end position="54"/>
    </location>
</feature>
<dbReference type="GeneID" id="24787681"/>
<dbReference type="GO" id="GO:0003700">
    <property type="term" value="F:DNA-binding transcription factor activity"/>
    <property type="evidence" value="ECO:0007669"/>
    <property type="project" value="TreeGrafter"/>
</dbReference>
<dbReference type="OrthoDB" id="134852at2157"/>
<dbReference type="InterPro" id="IPR036271">
    <property type="entry name" value="Tet_transcr_reg_TetR-rel_C_sf"/>
</dbReference>
<evidence type="ECO:0000313" key="7">
    <source>
        <dbReference type="Proteomes" id="UP000033066"/>
    </source>
</evidence>
<keyword evidence="7" id="KW-1185">Reference proteome</keyword>
<sequence>MALAERRQREKDQRREDIVNAAEKLFFSRGYDNVSMDEIAGEVELSKPALYYYFKDKESLFFAVVNRGVKILRAMVEEEVISAQANGIKIGAIATAFEKFIQKYPDYARAYFHFWSGRFDISNDKNVSPDAKEIIEFTWESYEKSLLILKKGIEEGVIRSDVSPVVVVVLNNLIVTGIMNMSPYLRKFMEVHGITMEQFYLEVANLVSHMAMDKGEGNESIRERMLKWRSDRFAPEQNKD</sequence>
<dbReference type="InterPro" id="IPR009057">
    <property type="entry name" value="Homeodomain-like_sf"/>
</dbReference>
<dbReference type="Pfam" id="PF00440">
    <property type="entry name" value="TetR_N"/>
    <property type="match status" value="1"/>
</dbReference>
<dbReference type="PANTHER" id="PTHR30055:SF234">
    <property type="entry name" value="HTH-TYPE TRANSCRIPTIONAL REGULATOR BETI"/>
    <property type="match status" value="1"/>
</dbReference>
<dbReference type="InterPro" id="IPR023772">
    <property type="entry name" value="DNA-bd_HTH_TetR-type_CS"/>
</dbReference>
<dbReference type="PANTHER" id="PTHR30055">
    <property type="entry name" value="HTH-TYPE TRANSCRIPTIONAL REGULATOR RUTR"/>
    <property type="match status" value="1"/>
</dbReference>
<dbReference type="GO" id="GO:0000976">
    <property type="term" value="F:transcription cis-regulatory region binding"/>
    <property type="evidence" value="ECO:0007669"/>
    <property type="project" value="TreeGrafter"/>
</dbReference>